<name>A0A3N5CSU6_9SPHN</name>
<keyword evidence="1" id="KW-0472">Membrane</keyword>
<keyword evidence="1" id="KW-0812">Transmembrane</keyword>
<gene>
    <name evidence="2" type="ORF">EG799_11765</name>
</gene>
<dbReference type="RefSeq" id="WP_123881433.1">
    <property type="nucleotide sequence ID" value="NZ_RPFZ01000001.1"/>
</dbReference>
<organism evidence="2 3">
    <name type="scientific">Aurantiacibacter spongiae</name>
    <dbReference type="NCBI Taxonomy" id="2488860"/>
    <lineage>
        <taxon>Bacteria</taxon>
        <taxon>Pseudomonadati</taxon>
        <taxon>Pseudomonadota</taxon>
        <taxon>Alphaproteobacteria</taxon>
        <taxon>Sphingomonadales</taxon>
        <taxon>Erythrobacteraceae</taxon>
        <taxon>Aurantiacibacter</taxon>
    </lineage>
</organism>
<evidence type="ECO:0000313" key="2">
    <source>
        <dbReference type="EMBL" id="RPF72224.1"/>
    </source>
</evidence>
<feature type="transmembrane region" description="Helical" evidence="1">
    <location>
        <begin position="28"/>
        <end position="45"/>
    </location>
</feature>
<reference evidence="2 3" key="1">
    <citation type="submission" date="2018-11" db="EMBL/GenBank/DDBJ databases">
        <title>Erythrobacter spongiae sp. nov., isolated from a marine sponge.</title>
        <authorList>
            <person name="Zhuang L."/>
            <person name="Luo L."/>
        </authorList>
    </citation>
    <scope>NUCLEOTIDE SEQUENCE [LARGE SCALE GENOMIC DNA]</scope>
    <source>
        <strain evidence="2 3">HN-E23</strain>
    </source>
</reference>
<proteinExistence type="predicted"/>
<keyword evidence="1" id="KW-1133">Transmembrane helix</keyword>
<dbReference type="Proteomes" id="UP000275232">
    <property type="component" value="Unassembled WGS sequence"/>
</dbReference>
<protein>
    <submittedName>
        <fullName evidence="2">Uncharacterized protein</fullName>
    </submittedName>
</protein>
<accession>A0A3N5CSU6</accession>
<comment type="caution">
    <text evidence="2">The sequence shown here is derived from an EMBL/GenBank/DDBJ whole genome shotgun (WGS) entry which is preliminary data.</text>
</comment>
<sequence>MRAWLPFVLGAVATVILVAVYTGDPVHGGIAGIEYAIIAGIIQLLGRRRAWRTSPSFTAGTCAVAVLVATMITF</sequence>
<feature type="transmembrane region" description="Helical" evidence="1">
    <location>
        <begin position="57"/>
        <end position="73"/>
    </location>
</feature>
<dbReference type="AlphaFoldDB" id="A0A3N5CSU6"/>
<evidence type="ECO:0000313" key="3">
    <source>
        <dbReference type="Proteomes" id="UP000275232"/>
    </source>
</evidence>
<evidence type="ECO:0000256" key="1">
    <source>
        <dbReference type="SAM" id="Phobius"/>
    </source>
</evidence>
<dbReference type="EMBL" id="RPFZ01000001">
    <property type="protein sequence ID" value="RPF72224.1"/>
    <property type="molecule type" value="Genomic_DNA"/>
</dbReference>
<keyword evidence="3" id="KW-1185">Reference proteome</keyword>